<dbReference type="Pfam" id="PF00395">
    <property type="entry name" value="SLH"/>
    <property type="match status" value="3"/>
</dbReference>
<dbReference type="PANTHER" id="PTHR43143:SF5">
    <property type="entry name" value="SECRETED PROTEIN"/>
    <property type="match status" value="1"/>
</dbReference>
<feature type="region of interest" description="Disordered" evidence="1">
    <location>
        <begin position="33"/>
        <end position="59"/>
    </location>
</feature>
<feature type="compositionally biased region" description="Polar residues" evidence="1">
    <location>
        <begin position="1629"/>
        <end position="1649"/>
    </location>
</feature>
<dbReference type="SUPFAM" id="SSF74853">
    <property type="entry name" value="Lamin A/C globular tail domain"/>
    <property type="match status" value="1"/>
</dbReference>
<proteinExistence type="predicted"/>
<evidence type="ECO:0000256" key="2">
    <source>
        <dbReference type="SAM" id="SignalP"/>
    </source>
</evidence>
<evidence type="ECO:0000259" key="4">
    <source>
        <dbReference type="PROSITE" id="PS51841"/>
    </source>
</evidence>
<dbReference type="InterPro" id="IPR001322">
    <property type="entry name" value="Lamin_tail_dom"/>
</dbReference>
<keyword evidence="2" id="KW-0732">Signal</keyword>
<feature type="domain" description="SLH" evidence="3">
    <location>
        <begin position="1920"/>
        <end position="1982"/>
    </location>
</feature>
<accession>A0AAU8NL72</accession>
<evidence type="ECO:0000313" key="5">
    <source>
        <dbReference type="EMBL" id="XCP97272.1"/>
    </source>
</evidence>
<sequence>MSKRNRFQRSVSIAVLSSMLLTMGTPFTTTPAAQAETLSSTEQSDPAVNQETSIPEVNHTPPEWISAMQPFTVTAAVHGGEPQPNVRLTYLVDGQGADSLELTPVDSSPETYTGEIPAQSLNGHQLSYTIELLNSEGKIISSSDFTTVIHPVIAAAKQTTGPSLLITEIVPDTSNLPNSSTDAYEFIEVYNNTDQEINFKDYFFYYNNKDTWKTDEGSDIFIPAHSPVVFWIMNGSNHQLTVEQFNSNFGTSLVEGQQIHRLQGGSGMANGSARSLVIKSLANDNETITSASYEPAQVKTNMGVFFKHPAVGSTQMNVMSDSGKLPATPGVIDSTQIVPPVVDEDSQTSIEHIAPTDALPVQDFVVKAKINNPAVEADGSPSAVKLLFKTPAQHRYTALTMSSINQTNEYSAVIPASMLVEPQLLYRIQNGSLDQSYTASVQLDAFDPSKVPPLLITELVPNTTNIPGTSTDAYEYVEIYNNTNQPVQFKNYSLYYRYPDKGPNADVLWQAEQPDFVIPPQQPVVFWIKNSANASYTEQDFNQFYQSSLIPNVTLHTIQSDGMANSGRRALVLKTNTGKEISSAYYDADQAYADGTKGDETKENKAITYAYPLNGSSVMIKSGSGSDAPSPGILDSSQIPPQPIQVEQDNLPPTVTDMTRTATVDQSKGLELVVDAKDNREVTSVEVYIRSDKDTEFSRYRLTEDFNDTMYHYNLSSASLIGRKTIEYYFVVSDGVHETRSDKTSISITGGVSDEALRLNVKDQDILQGTHILKGTSQSGNAPVQLRIDNKLVPENSTSGALEHDAYFVFEAVNVDYYFKNAVTMGPPELEDQTILYTFMNPITAYTTLSFPISSERLIQGDNVIYVRAGSKTSPFDQRPEENKDDFEIKNVRLLLADGTEIWDPAYAEKEKQIKMGDSAGKSESIGFHFNLKPEQMKSTAYTWDTTAVPDGHHLVKVTDGEKEAAAQVLVDNTGPVIQPTVEENQTYRGPFVIDAQIQDEIAGVDEITVKLDGKKIDLPMHTSSGKMSRGKHTLQIQAADRAGNLSDKTIQFHVPDENPLQPELISPQLNQTNVGTAANLIVKVQDPSADAMNVSFFKGYKYDSHRADRFTGYLNTAETEPPKQMIPAGEKVMEAADYRKIEAVDGTYLVNDSVEQFPYQRFEVKLDPDVRSTDRVDIQWQGKSLEGRKVSLYAWSEAQKKWAQLDQVSAGKDDFGLSAVVLAGDYSLNGTIQVMVQDELAEQQVNLAGTTSQPESQEDYDFSFIWMSDTQYYSQSYPQIYQKMVSWIAEQKEQMNIKYVIHTGDVVDKADQEYQWIEADKNMKVLEDASIPYGVLAGNHDVGHQDNDYSKFQQYFGAQRFVNQSVYGGSYENNRGHYDLVSAGGNDFIIVYMGWGLGEKEIDWMNEIVAKYPERKAILCLHEYLLVSNNRSPIADQIFEKVVKPNKNVIAALSGHYHDAELKVDAVDDDGDGIPDRSVYQMLADYQGAPEGGLGYMRLMQFDMKNNKLHIKTYSPYLNDYNYYDPAVEKGKDEFSLDLGLAPTTKRVATDYIGVNVYTDEKIGSQHNIPSGKQASVVWKGLASGSYNQWYVQVKDDNSGSTLSDIWGFHTGTPSPGENTPGNGGGDSSISNPEMSTGSSDSTPTESKTPIPPEKGKLVLKRGEDGIYRVESSLLEQAAESSADRKVMITLEDSDPNTETSFDLYLPGKAVKQAKANGKTIQIVSPGLQITLPPDVLPQFLEDEQQLILRSNRLQDANTAEALTDRLAAREHYVQTGIMQSLRMYILQGQKEREVQTFTNAVLVEKTLTADQLKKFHSEYAGVYLAAPDGQNVQYKGGAFNNSRVTFNVDQPGVYTIMEYRKSFGDIANSWAAPYVGMLTAKHLIQGINSENYGPELKVNRGDFITLMMRAAGKTSSTLSSPYADVPSEAYFGPAAAEAAALGIVQGNGGLFRPKDAISREEAAVILMRASEKLFNNPASASEMTKSTFTDHDQVSSWAKEAVEHVSMLGIMTGKANLRFDPKAEVTRAELAKMVYEFIHLQD</sequence>
<feature type="chain" id="PRO_5043975474" evidence="2">
    <location>
        <begin position="36"/>
        <end position="2044"/>
    </location>
</feature>
<dbReference type="SUPFAM" id="SSF56300">
    <property type="entry name" value="Metallo-dependent phosphatases"/>
    <property type="match status" value="1"/>
</dbReference>
<name>A0AAU8NL72_9BACL</name>
<protein>
    <submittedName>
        <fullName evidence="5">S-layer homology domain-containing protein</fullName>
    </submittedName>
</protein>
<evidence type="ECO:0000259" key="3">
    <source>
        <dbReference type="PROSITE" id="PS51272"/>
    </source>
</evidence>
<dbReference type="Pfam" id="PF00932">
    <property type="entry name" value="LTD"/>
    <property type="match status" value="2"/>
</dbReference>
<dbReference type="InterPro" id="IPR001119">
    <property type="entry name" value="SLH_dom"/>
</dbReference>
<feature type="signal peptide" evidence="2">
    <location>
        <begin position="1"/>
        <end position="35"/>
    </location>
</feature>
<feature type="compositionally biased region" description="Polar residues" evidence="1">
    <location>
        <begin position="33"/>
        <end position="55"/>
    </location>
</feature>
<feature type="domain" description="SLH" evidence="3">
    <location>
        <begin position="1860"/>
        <end position="1919"/>
    </location>
</feature>
<dbReference type="GO" id="GO:0016787">
    <property type="term" value="F:hydrolase activity"/>
    <property type="evidence" value="ECO:0007669"/>
    <property type="project" value="InterPro"/>
</dbReference>
<feature type="domain" description="SLH" evidence="3">
    <location>
        <begin position="1987"/>
        <end position="2044"/>
    </location>
</feature>
<dbReference type="Pfam" id="PF00149">
    <property type="entry name" value="Metallophos"/>
    <property type="match status" value="1"/>
</dbReference>
<dbReference type="InterPro" id="IPR004843">
    <property type="entry name" value="Calcineurin-like_PHP"/>
</dbReference>
<dbReference type="PROSITE" id="PS51272">
    <property type="entry name" value="SLH"/>
    <property type="match status" value="3"/>
</dbReference>
<dbReference type="EMBL" id="CP159992">
    <property type="protein sequence ID" value="XCP97272.1"/>
    <property type="molecule type" value="Genomic_DNA"/>
</dbReference>
<dbReference type="RefSeq" id="WP_366295903.1">
    <property type="nucleotide sequence ID" value="NZ_CP159992.1"/>
</dbReference>
<dbReference type="PANTHER" id="PTHR43143">
    <property type="entry name" value="METALLOPHOSPHOESTERASE, CALCINEURIN SUPERFAMILY"/>
    <property type="match status" value="1"/>
</dbReference>
<dbReference type="InterPro" id="IPR051918">
    <property type="entry name" value="STPP_CPPED1"/>
</dbReference>
<organism evidence="5">
    <name type="scientific">Paenibacillus sp. AN1007</name>
    <dbReference type="NCBI Taxonomy" id="3151385"/>
    <lineage>
        <taxon>Bacteria</taxon>
        <taxon>Bacillati</taxon>
        <taxon>Bacillota</taxon>
        <taxon>Bacilli</taxon>
        <taxon>Bacillales</taxon>
        <taxon>Paenibacillaceae</taxon>
        <taxon>Paenibacillus</taxon>
    </lineage>
</organism>
<reference evidence="5" key="1">
    <citation type="submission" date="2024-05" db="EMBL/GenBank/DDBJ databases">
        <title>Draft genome assemblies of 36 bacteria isolated from hibernating arctic ground squirrels.</title>
        <authorList>
            <person name="McKee H."/>
            <person name="Mullen L."/>
            <person name="Drown D.M."/>
            <person name="Duddleston K.N."/>
        </authorList>
    </citation>
    <scope>NUCLEOTIDE SEQUENCE</scope>
    <source>
        <strain evidence="5">AN1007</strain>
    </source>
</reference>
<dbReference type="InterPro" id="IPR029052">
    <property type="entry name" value="Metallo-depent_PP-like"/>
</dbReference>
<feature type="compositionally biased region" description="Polar residues" evidence="1">
    <location>
        <begin position="1613"/>
        <end position="1622"/>
    </location>
</feature>
<evidence type="ECO:0000256" key="1">
    <source>
        <dbReference type="SAM" id="MobiDB-lite"/>
    </source>
</evidence>
<feature type="domain" description="LTD" evidence="4">
    <location>
        <begin position="151"/>
        <end position="297"/>
    </location>
</feature>
<feature type="region of interest" description="Disordered" evidence="1">
    <location>
        <begin position="1606"/>
        <end position="1661"/>
    </location>
</feature>
<dbReference type="PROSITE" id="PS51841">
    <property type="entry name" value="LTD"/>
    <property type="match status" value="2"/>
</dbReference>
<dbReference type="InterPro" id="IPR036415">
    <property type="entry name" value="Lamin_tail_dom_sf"/>
</dbReference>
<feature type="domain" description="LTD" evidence="4">
    <location>
        <begin position="437"/>
        <end position="590"/>
    </location>
</feature>
<gene>
    <name evidence="5" type="ORF">ABXS70_11465</name>
</gene>
<dbReference type="Gene3D" id="3.60.21.10">
    <property type="match status" value="1"/>
</dbReference>